<dbReference type="Pfam" id="PF00498">
    <property type="entry name" value="FHA"/>
    <property type="match status" value="1"/>
</dbReference>
<name>A0A016SK86_9BILA</name>
<dbReference type="InterPro" id="IPR008984">
    <property type="entry name" value="SMAD_FHA_dom_sf"/>
</dbReference>
<feature type="compositionally biased region" description="Low complexity" evidence="1">
    <location>
        <begin position="210"/>
        <end position="226"/>
    </location>
</feature>
<keyword evidence="4" id="KW-1185">Reference proteome</keyword>
<comment type="caution">
    <text evidence="3">The sequence shown here is derived from an EMBL/GenBank/DDBJ whole genome shotgun (WGS) entry which is preliminary data.</text>
</comment>
<sequence length="448" mass="50664">MLRRYSSRNLETIPIQSKVLTIGTDKCDLKINDDNAATRLSLAHKRVRNITSERREIGVTRYAGARRKFGLRIRDQRQKLQMVVHIPSRMATATKYPSLAKGVHPIHASIEQNPASGTFWLRDHSLAGHTSVNGHTVNGQVELHNGDLVRIGRAQPYVFEKRPLLPMMNGNAPNEELVGNGNVGETALPILGKRISPLPPQSRSAARRPVTAVAKSRRSASSAPKTTGKTKVVREEVRVTSPPSSIDTASESSTRSGLKQTIHTRGSVGNHLLQRVIRLQDEVARKNSEIDELRRRQCTSCHDVPPSPRRHSYFHFARSPLPPVGNMYSSKNFELEAYRAFIGTVAAKVRSFNNYILRNRNASYSDVFSAFFHVINEPISDQMLEIERECDIELERKGFSAIQRTQLADFFRNDRRESISNSRPKCFYFIVENETIRIIKLSFPNHIR</sequence>
<dbReference type="EMBL" id="JARK01001550">
    <property type="protein sequence ID" value="EYB90782.1"/>
    <property type="molecule type" value="Genomic_DNA"/>
</dbReference>
<organism evidence="3 4">
    <name type="scientific">Ancylostoma ceylanicum</name>
    <dbReference type="NCBI Taxonomy" id="53326"/>
    <lineage>
        <taxon>Eukaryota</taxon>
        <taxon>Metazoa</taxon>
        <taxon>Ecdysozoa</taxon>
        <taxon>Nematoda</taxon>
        <taxon>Chromadorea</taxon>
        <taxon>Rhabditida</taxon>
        <taxon>Rhabditina</taxon>
        <taxon>Rhabditomorpha</taxon>
        <taxon>Strongyloidea</taxon>
        <taxon>Ancylostomatidae</taxon>
        <taxon>Ancylostomatinae</taxon>
        <taxon>Ancylostoma</taxon>
    </lineage>
</organism>
<feature type="region of interest" description="Disordered" evidence="1">
    <location>
        <begin position="194"/>
        <end position="259"/>
    </location>
</feature>
<dbReference type="STRING" id="53326.A0A016SK86"/>
<feature type="domain" description="FHA" evidence="2">
    <location>
        <begin position="101"/>
        <end position="152"/>
    </location>
</feature>
<accession>A0A016SK86</accession>
<feature type="compositionally biased region" description="Polar residues" evidence="1">
    <location>
        <begin position="241"/>
        <end position="259"/>
    </location>
</feature>
<evidence type="ECO:0000313" key="3">
    <source>
        <dbReference type="EMBL" id="EYB90782.1"/>
    </source>
</evidence>
<dbReference type="Proteomes" id="UP000024635">
    <property type="component" value="Unassembled WGS sequence"/>
</dbReference>
<proteinExistence type="predicted"/>
<dbReference type="CDD" id="cd00060">
    <property type="entry name" value="FHA"/>
    <property type="match status" value="1"/>
</dbReference>
<evidence type="ECO:0000313" key="4">
    <source>
        <dbReference type="Proteomes" id="UP000024635"/>
    </source>
</evidence>
<dbReference type="InterPro" id="IPR000253">
    <property type="entry name" value="FHA_dom"/>
</dbReference>
<dbReference type="Gene3D" id="2.60.200.20">
    <property type="match status" value="1"/>
</dbReference>
<dbReference type="OrthoDB" id="5877708at2759"/>
<evidence type="ECO:0000259" key="2">
    <source>
        <dbReference type="Pfam" id="PF00498"/>
    </source>
</evidence>
<dbReference type="SUPFAM" id="SSF49879">
    <property type="entry name" value="SMAD/FHA domain"/>
    <property type="match status" value="1"/>
</dbReference>
<dbReference type="AlphaFoldDB" id="A0A016SK86"/>
<gene>
    <name evidence="3" type="primary">Acey_s0214.g2331</name>
    <name evidence="3" type="ORF">Y032_0214g2331</name>
</gene>
<protein>
    <recommendedName>
        <fullName evidence="2">FHA domain-containing protein</fullName>
    </recommendedName>
</protein>
<reference evidence="4" key="1">
    <citation type="journal article" date="2015" name="Nat. Genet.">
        <title>The genome and transcriptome of the zoonotic hookworm Ancylostoma ceylanicum identify infection-specific gene families.</title>
        <authorList>
            <person name="Schwarz E.M."/>
            <person name="Hu Y."/>
            <person name="Antoshechkin I."/>
            <person name="Miller M.M."/>
            <person name="Sternberg P.W."/>
            <person name="Aroian R.V."/>
        </authorList>
    </citation>
    <scope>NUCLEOTIDE SEQUENCE</scope>
    <source>
        <strain evidence="4">HY135</strain>
    </source>
</reference>
<evidence type="ECO:0000256" key="1">
    <source>
        <dbReference type="SAM" id="MobiDB-lite"/>
    </source>
</evidence>